<name>A0A6I6JY58_9BACT</name>
<proteinExistence type="inferred from homology"/>
<evidence type="ECO:0000256" key="7">
    <source>
        <dbReference type="ARBA" id="ARBA00023237"/>
    </source>
</evidence>
<dbReference type="PROSITE" id="PS52016">
    <property type="entry name" value="TONB_DEPENDENT_REC_3"/>
    <property type="match status" value="1"/>
</dbReference>
<dbReference type="InterPro" id="IPR036942">
    <property type="entry name" value="Beta-barrel_TonB_sf"/>
</dbReference>
<dbReference type="SUPFAM" id="SSF49464">
    <property type="entry name" value="Carboxypeptidase regulatory domain-like"/>
    <property type="match status" value="1"/>
</dbReference>
<dbReference type="FunFam" id="2.170.130.10:FF:000008">
    <property type="entry name" value="SusC/RagA family TonB-linked outer membrane protein"/>
    <property type="match status" value="1"/>
</dbReference>
<evidence type="ECO:0000256" key="1">
    <source>
        <dbReference type="ARBA" id="ARBA00004571"/>
    </source>
</evidence>
<accession>A0A6I6JY58</accession>
<protein>
    <submittedName>
        <fullName evidence="12">SusC/RagA family TonB-linked outer membrane protein</fullName>
    </submittedName>
</protein>
<keyword evidence="7 8" id="KW-0998">Cell outer membrane</keyword>
<evidence type="ECO:0000313" key="12">
    <source>
        <dbReference type="EMBL" id="QGY47965.1"/>
    </source>
</evidence>
<dbReference type="InterPro" id="IPR012910">
    <property type="entry name" value="Plug_dom"/>
</dbReference>
<dbReference type="NCBIfam" id="TIGR04057">
    <property type="entry name" value="SusC_RagA_signa"/>
    <property type="match status" value="1"/>
</dbReference>
<evidence type="ECO:0000256" key="5">
    <source>
        <dbReference type="ARBA" id="ARBA00023077"/>
    </source>
</evidence>
<comment type="similarity">
    <text evidence="8 9">Belongs to the TonB-dependent receptor family.</text>
</comment>
<dbReference type="Pfam" id="PF13715">
    <property type="entry name" value="CarbopepD_reg_2"/>
    <property type="match status" value="1"/>
</dbReference>
<dbReference type="InterPro" id="IPR039426">
    <property type="entry name" value="TonB-dep_rcpt-like"/>
</dbReference>
<dbReference type="InterPro" id="IPR008969">
    <property type="entry name" value="CarboxyPept-like_regulatory"/>
</dbReference>
<feature type="domain" description="TonB-dependent receptor-like beta-barrel" evidence="10">
    <location>
        <begin position="522"/>
        <end position="980"/>
    </location>
</feature>
<dbReference type="AlphaFoldDB" id="A0A6I6JY58"/>
<dbReference type="Proteomes" id="UP000428260">
    <property type="component" value="Chromosome"/>
</dbReference>
<dbReference type="Pfam" id="PF00593">
    <property type="entry name" value="TonB_dep_Rec_b-barrel"/>
    <property type="match status" value="1"/>
</dbReference>
<dbReference type="Pfam" id="PF07715">
    <property type="entry name" value="Plug"/>
    <property type="match status" value="1"/>
</dbReference>
<sequence>MKNYLSKDYFDLMKPLLRKMKITLLVFLIFSSSLYAINARSQVDKINIAFKNAPVKEVLDAIETQTDYLFVYDKEEINLDRKINIHASNRLIDEVLIDIFENTNFTFKKLGTSIILMPDFAQQQKTISGKVTDLNNVPLPGVTIIVKGTTQGAITDTKGNYSLVNVPTNSILVFSFIGMKPQEISVAGKASIDVIMEESAIGIEEVVAIGYGTIKKRDLTGSVTSVKADNIEKINTASLNDALQGLAAGVQVTSQSGQPGEASNIIIRGGSSISASNEPLYVIDGFPQLGGDNMDLNPQDIESVEVLKDASAGAIYGARASNGVIIITTKSGKKGTLNITYNGKCTVSNIIKKLETVDIVEYATIQKELASEEDAWQFENPETWADSTSIDWQDAAYRKAVIQTHNLQINGGSERTQYSSSVGYFKQEGIAEGSEYYRVNARLKIDSKLNDKLKAGTNLSYSFDERDGASLSGEADIGRFILIARPYIVGGNIGEDLGDYLDPEVGTGAESTNPLKWLTEKQALKNSASIRTTNYLEYRPVKGLTLRANGAMAYSSTKNKSYLPSDVGYGRNYNGIAQISQNQRIAWLYENTADYKLTIGKHKVQGLGGFSAQSTVYESMSMKSTNFPIENLGADNIGLGTTPSTPVSGKWKSTIASFFGRVNYNYADRYLLTASVRADGSSNFGINNKWGTFPSGAFAWRASEEEFIKALNIFSNLKFRLSYGITGNNSIGNYASMLQFATANISINSTQNLGLIPGTMANEDLKWEQNEQADVGIDIGFFNNRLNITADYYHKKSIDLLLNAPVPYYSGFSSYTTNVGDIESYGYEFDINGVILNGKLKWTSSFNISFPSTKVLRLSDADYFFTGSYGHKSSVFIVREGDPLGSMYGYVYDGVNQNEDEATNLPQFDGSGVVGGPRYKDVSGPDGVPDGVIDSEYDRTIIGNGIPDWFGGFTNQFSYKNFDFSFVFSFRYGNDVFNANKNFLWTAGINKGGVKQIMDAWTPENPTNELWAWGISGIEYNNVSSWLVEDGSFLRLQNVTIGYNLSKSVMRKVGIKKCRVFLSGDKLLTFSKYSGYDPEVSVSSSMLTPGVDFSNYPHAKSVTFGINLTF</sequence>
<dbReference type="Gene3D" id="2.40.170.20">
    <property type="entry name" value="TonB-dependent receptor, beta-barrel domain"/>
    <property type="match status" value="1"/>
</dbReference>
<keyword evidence="13" id="KW-1185">Reference proteome</keyword>
<evidence type="ECO:0000259" key="11">
    <source>
        <dbReference type="Pfam" id="PF07715"/>
    </source>
</evidence>
<dbReference type="NCBIfam" id="TIGR04056">
    <property type="entry name" value="OMP_RagA_SusC"/>
    <property type="match status" value="1"/>
</dbReference>
<dbReference type="Gene3D" id="2.170.130.10">
    <property type="entry name" value="TonB-dependent receptor, plug domain"/>
    <property type="match status" value="1"/>
</dbReference>
<evidence type="ECO:0000256" key="3">
    <source>
        <dbReference type="ARBA" id="ARBA00022452"/>
    </source>
</evidence>
<dbReference type="GO" id="GO:0009279">
    <property type="term" value="C:cell outer membrane"/>
    <property type="evidence" value="ECO:0007669"/>
    <property type="project" value="UniProtKB-SubCell"/>
</dbReference>
<feature type="domain" description="TonB-dependent receptor plug" evidence="11">
    <location>
        <begin position="215"/>
        <end position="324"/>
    </location>
</feature>
<evidence type="ECO:0000256" key="6">
    <source>
        <dbReference type="ARBA" id="ARBA00023136"/>
    </source>
</evidence>
<keyword evidence="5 9" id="KW-0798">TonB box</keyword>
<evidence type="ECO:0000256" key="4">
    <source>
        <dbReference type="ARBA" id="ARBA00022692"/>
    </source>
</evidence>
<evidence type="ECO:0000256" key="8">
    <source>
        <dbReference type="PROSITE-ProRule" id="PRU01360"/>
    </source>
</evidence>
<dbReference type="InterPro" id="IPR000531">
    <property type="entry name" value="Beta-barrel_TonB"/>
</dbReference>
<keyword evidence="4 8" id="KW-0812">Transmembrane</keyword>
<dbReference type="EMBL" id="CP046401">
    <property type="protein sequence ID" value="QGY47965.1"/>
    <property type="molecule type" value="Genomic_DNA"/>
</dbReference>
<keyword evidence="6 8" id="KW-0472">Membrane</keyword>
<dbReference type="Gene3D" id="2.60.40.1120">
    <property type="entry name" value="Carboxypeptidase-like, regulatory domain"/>
    <property type="match status" value="1"/>
</dbReference>
<reference evidence="12 13" key="1">
    <citation type="submission" date="2019-11" db="EMBL/GenBank/DDBJ databases">
        <authorList>
            <person name="Zheng R.K."/>
            <person name="Sun C.M."/>
        </authorList>
    </citation>
    <scope>NUCLEOTIDE SEQUENCE [LARGE SCALE GENOMIC DNA]</scope>
    <source>
        <strain evidence="12 13">WC007</strain>
    </source>
</reference>
<dbReference type="RefSeq" id="WP_158872311.1">
    <property type="nucleotide sequence ID" value="NZ_CP046401.1"/>
</dbReference>
<evidence type="ECO:0000313" key="13">
    <source>
        <dbReference type="Proteomes" id="UP000428260"/>
    </source>
</evidence>
<dbReference type="InterPro" id="IPR023996">
    <property type="entry name" value="TonB-dep_OMP_SusC/RagA"/>
</dbReference>
<evidence type="ECO:0000256" key="9">
    <source>
        <dbReference type="RuleBase" id="RU003357"/>
    </source>
</evidence>
<evidence type="ECO:0000259" key="10">
    <source>
        <dbReference type="Pfam" id="PF00593"/>
    </source>
</evidence>
<dbReference type="InterPro" id="IPR037066">
    <property type="entry name" value="Plug_dom_sf"/>
</dbReference>
<comment type="subcellular location">
    <subcellularLocation>
        <location evidence="1 8">Cell outer membrane</location>
        <topology evidence="1 8">Multi-pass membrane protein</topology>
    </subcellularLocation>
</comment>
<keyword evidence="3 8" id="KW-1134">Transmembrane beta strand</keyword>
<gene>
    <name evidence="12" type="ORF">GM418_31210</name>
</gene>
<evidence type="ECO:0000256" key="2">
    <source>
        <dbReference type="ARBA" id="ARBA00022448"/>
    </source>
</evidence>
<organism evidence="12 13">
    <name type="scientific">Maribellus comscasis</name>
    <dbReference type="NCBI Taxonomy" id="2681766"/>
    <lineage>
        <taxon>Bacteria</taxon>
        <taxon>Pseudomonadati</taxon>
        <taxon>Bacteroidota</taxon>
        <taxon>Bacteroidia</taxon>
        <taxon>Marinilabiliales</taxon>
        <taxon>Prolixibacteraceae</taxon>
        <taxon>Maribellus</taxon>
    </lineage>
</organism>
<keyword evidence="2 8" id="KW-0813">Transport</keyword>
<dbReference type="InterPro" id="IPR023997">
    <property type="entry name" value="TonB-dep_OMP_SusC/RagA_CS"/>
</dbReference>
<dbReference type="SUPFAM" id="SSF56935">
    <property type="entry name" value="Porins"/>
    <property type="match status" value="1"/>
</dbReference>
<dbReference type="KEGG" id="mcos:GM418_31210"/>